<dbReference type="GO" id="GO:0030030">
    <property type="term" value="P:cell projection organization"/>
    <property type="evidence" value="ECO:0007669"/>
    <property type="project" value="UniProtKB-KW"/>
</dbReference>
<evidence type="ECO:0000256" key="8">
    <source>
        <dbReference type="ARBA" id="ARBA00023163"/>
    </source>
</evidence>
<dbReference type="Pfam" id="PF07412">
    <property type="entry name" value="Geminin"/>
    <property type="match status" value="1"/>
</dbReference>
<sequence length="358" mass="39747">MDPHRDGSAFGVTCLTQTGQQGRRAAMTNKEKVFVPRSSSPVEVYADFPCAIEQAFSTIAWDDLEECTAVVRQGSDSLDSQVDESDADEQNFGDFALDFMADSPTTLESNLSSAELVPFQGCVIPPLTPQLDFSPEDSLINTSSTEAGNPSAQDGARWQDIAQYDGRALEQSLVVNKQLHETLHRRQEEIDSLQERNLHLRQLANRAKHLASVLEKLMTVRDPNVIELTPCADKASLSPCKRQRMDEGYETESSDSVEDMLRDVSTRCNAVLHGSGPKMQQDSGTIQMFGSFAGLQTCISKEISTRTDGAEAEDSVTSFRTSVREHCTIRTQVFPHGRAFTSRTQQGEYRFRWVPNHS</sequence>
<evidence type="ECO:0000256" key="9">
    <source>
        <dbReference type="ARBA" id="ARBA00023242"/>
    </source>
</evidence>
<comment type="subcellular location">
    <subcellularLocation>
        <location evidence="1">Nucleus</location>
    </subcellularLocation>
</comment>
<dbReference type="PANTHER" id="PTHR13372">
    <property type="entry name" value="GEMININ"/>
    <property type="match status" value="1"/>
</dbReference>
<evidence type="ECO:0000256" key="6">
    <source>
        <dbReference type="ARBA" id="ARBA00023054"/>
    </source>
</evidence>
<evidence type="ECO:0000256" key="10">
    <source>
        <dbReference type="ARBA" id="ARBA00023306"/>
    </source>
</evidence>
<organism evidence="15 16">
    <name type="scientific">Channa striata</name>
    <name type="common">Snakehead murrel</name>
    <name type="synonym">Ophicephalus striatus</name>
    <dbReference type="NCBI Taxonomy" id="64152"/>
    <lineage>
        <taxon>Eukaryota</taxon>
        <taxon>Metazoa</taxon>
        <taxon>Chordata</taxon>
        <taxon>Craniata</taxon>
        <taxon>Vertebrata</taxon>
        <taxon>Euteleostomi</taxon>
        <taxon>Actinopterygii</taxon>
        <taxon>Neopterygii</taxon>
        <taxon>Teleostei</taxon>
        <taxon>Neoteleostei</taxon>
        <taxon>Acanthomorphata</taxon>
        <taxon>Anabantaria</taxon>
        <taxon>Anabantiformes</taxon>
        <taxon>Channoidei</taxon>
        <taxon>Channidae</taxon>
        <taxon>Channa</taxon>
    </lineage>
</organism>
<gene>
    <name evidence="15" type="ORF">Q5P01_015108</name>
</gene>
<dbReference type="Proteomes" id="UP001187415">
    <property type="component" value="Unassembled WGS sequence"/>
</dbReference>
<proteinExistence type="inferred from homology"/>
<evidence type="ECO:0000256" key="12">
    <source>
        <dbReference type="ARBA" id="ARBA00033197"/>
    </source>
</evidence>
<evidence type="ECO:0000256" key="5">
    <source>
        <dbReference type="ARBA" id="ARBA00023015"/>
    </source>
</evidence>
<evidence type="ECO:0000256" key="11">
    <source>
        <dbReference type="ARBA" id="ARBA00031136"/>
    </source>
</evidence>
<reference evidence="15" key="1">
    <citation type="submission" date="2023-07" db="EMBL/GenBank/DDBJ databases">
        <title>Chromosome-level Genome Assembly of Striped Snakehead (Channa striata).</title>
        <authorList>
            <person name="Liu H."/>
        </authorList>
    </citation>
    <scope>NUCLEOTIDE SEQUENCE</scope>
    <source>
        <strain evidence="15">Gz</strain>
        <tissue evidence="15">Muscle</tissue>
    </source>
</reference>
<keyword evidence="8" id="KW-0804">Transcription</keyword>
<feature type="compositionally biased region" description="Polar residues" evidence="14">
    <location>
        <begin position="139"/>
        <end position="152"/>
    </location>
</feature>
<dbReference type="GO" id="GO:0008156">
    <property type="term" value="P:negative regulation of DNA replication"/>
    <property type="evidence" value="ECO:0007669"/>
    <property type="project" value="TreeGrafter"/>
</dbReference>
<dbReference type="CDD" id="cd22590">
    <property type="entry name" value="McIdas_CC"/>
    <property type="match status" value="1"/>
</dbReference>
<dbReference type="GO" id="GO:0005634">
    <property type="term" value="C:nucleus"/>
    <property type="evidence" value="ECO:0007669"/>
    <property type="project" value="UniProtKB-SubCell"/>
</dbReference>
<keyword evidence="7" id="KW-0010">Activator</keyword>
<evidence type="ECO:0000256" key="4">
    <source>
        <dbReference type="ARBA" id="ARBA00022794"/>
    </source>
</evidence>
<comment type="similarity">
    <text evidence="2">Belongs to the geminin family.</text>
</comment>
<dbReference type="PANTHER" id="PTHR13372:SF3">
    <property type="entry name" value="MULTICILIN"/>
    <property type="match status" value="1"/>
</dbReference>
<protein>
    <recommendedName>
        <fullName evidence="3">Multicilin</fullName>
    </recommendedName>
    <alternativeName>
        <fullName evidence="11">Multiciliate differentiation and DNA synthesis-associated cell cycle protein</fullName>
    </alternativeName>
    <alternativeName>
        <fullName evidence="12">Protein Idas</fullName>
    </alternativeName>
</protein>
<keyword evidence="9" id="KW-0539">Nucleus</keyword>
<dbReference type="EMBL" id="JAUPFM010000011">
    <property type="protein sequence ID" value="KAK2837896.1"/>
    <property type="molecule type" value="Genomic_DNA"/>
</dbReference>
<keyword evidence="4" id="KW-0970">Cilium biogenesis/degradation</keyword>
<evidence type="ECO:0000256" key="7">
    <source>
        <dbReference type="ARBA" id="ARBA00023159"/>
    </source>
</evidence>
<evidence type="ECO:0000256" key="13">
    <source>
        <dbReference type="SAM" id="Coils"/>
    </source>
</evidence>
<evidence type="ECO:0000256" key="14">
    <source>
        <dbReference type="SAM" id="MobiDB-lite"/>
    </source>
</evidence>
<keyword evidence="16" id="KW-1185">Reference proteome</keyword>
<name>A0AA88MHA2_CHASR</name>
<dbReference type="InterPro" id="IPR022786">
    <property type="entry name" value="Geminin/Multicilin"/>
</dbReference>
<dbReference type="GO" id="GO:0045786">
    <property type="term" value="P:negative regulation of cell cycle"/>
    <property type="evidence" value="ECO:0007669"/>
    <property type="project" value="TreeGrafter"/>
</dbReference>
<feature type="region of interest" description="Disordered" evidence="14">
    <location>
        <begin position="135"/>
        <end position="155"/>
    </location>
</feature>
<dbReference type="AlphaFoldDB" id="A0AA88MHA2"/>
<comment type="caution">
    <text evidence="15">The sequence shown here is derived from an EMBL/GenBank/DDBJ whole genome shotgun (WGS) entry which is preliminary data.</text>
</comment>
<evidence type="ECO:0000256" key="1">
    <source>
        <dbReference type="ARBA" id="ARBA00004123"/>
    </source>
</evidence>
<evidence type="ECO:0000313" key="15">
    <source>
        <dbReference type="EMBL" id="KAK2837896.1"/>
    </source>
</evidence>
<feature type="coiled-coil region" evidence="13">
    <location>
        <begin position="176"/>
        <end position="203"/>
    </location>
</feature>
<keyword evidence="6 13" id="KW-0175">Coiled coil</keyword>
<dbReference type="SUPFAM" id="SSF111469">
    <property type="entry name" value="Geminin coiled-coil domain"/>
    <property type="match status" value="1"/>
</dbReference>
<evidence type="ECO:0000256" key="3">
    <source>
        <dbReference type="ARBA" id="ARBA00018222"/>
    </source>
</evidence>
<accession>A0AA88MHA2</accession>
<evidence type="ECO:0000313" key="16">
    <source>
        <dbReference type="Proteomes" id="UP001187415"/>
    </source>
</evidence>
<keyword evidence="10" id="KW-0131">Cell cycle</keyword>
<evidence type="ECO:0000256" key="2">
    <source>
        <dbReference type="ARBA" id="ARBA00007979"/>
    </source>
</evidence>
<dbReference type="Gene3D" id="1.20.5.1180">
    <property type="entry name" value="Geminin coiled-coil domain"/>
    <property type="match status" value="1"/>
</dbReference>
<keyword evidence="5" id="KW-0805">Transcription regulation</keyword>